<name>A0A0F9G1G1_9ZZZZ</name>
<gene>
    <name evidence="1" type="ORF">LCGC14_2237390</name>
</gene>
<dbReference type="EMBL" id="LAZR01030230">
    <property type="protein sequence ID" value="KKL57242.1"/>
    <property type="molecule type" value="Genomic_DNA"/>
</dbReference>
<proteinExistence type="predicted"/>
<organism evidence="1">
    <name type="scientific">marine sediment metagenome</name>
    <dbReference type="NCBI Taxonomy" id="412755"/>
    <lineage>
        <taxon>unclassified sequences</taxon>
        <taxon>metagenomes</taxon>
        <taxon>ecological metagenomes</taxon>
    </lineage>
</organism>
<dbReference type="AlphaFoldDB" id="A0A0F9G1G1"/>
<evidence type="ECO:0000313" key="1">
    <source>
        <dbReference type="EMBL" id="KKL57242.1"/>
    </source>
</evidence>
<reference evidence="1" key="1">
    <citation type="journal article" date="2015" name="Nature">
        <title>Complex archaea that bridge the gap between prokaryotes and eukaryotes.</title>
        <authorList>
            <person name="Spang A."/>
            <person name="Saw J.H."/>
            <person name="Jorgensen S.L."/>
            <person name="Zaremba-Niedzwiedzka K."/>
            <person name="Martijn J."/>
            <person name="Lind A.E."/>
            <person name="van Eijk R."/>
            <person name="Schleper C."/>
            <person name="Guy L."/>
            <person name="Ettema T.J."/>
        </authorList>
    </citation>
    <scope>NUCLEOTIDE SEQUENCE</scope>
</reference>
<sequence>MYFYMIRNNKGYYSEHGIYYWGEQEDGERWTNLSTVQAKLINIKQRWVEQQIEIVKFELKEKL</sequence>
<protein>
    <submittedName>
        <fullName evidence="1">Uncharacterized protein</fullName>
    </submittedName>
</protein>
<comment type="caution">
    <text evidence="1">The sequence shown here is derived from an EMBL/GenBank/DDBJ whole genome shotgun (WGS) entry which is preliminary data.</text>
</comment>
<accession>A0A0F9G1G1</accession>